<dbReference type="RefSeq" id="WP_244685909.1">
    <property type="nucleotide sequence ID" value="NZ_CP095043.1"/>
</dbReference>
<proteinExistence type="predicted"/>
<accession>A0ABY4FVM1</accession>
<organism evidence="2 3">
    <name type="scientific">Leucobacter rhizosphaerae</name>
    <dbReference type="NCBI Taxonomy" id="2932245"/>
    <lineage>
        <taxon>Bacteria</taxon>
        <taxon>Bacillati</taxon>
        <taxon>Actinomycetota</taxon>
        <taxon>Actinomycetes</taxon>
        <taxon>Micrococcales</taxon>
        <taxon>Microbacteriaceae</taxon>
        <taxon>Leucobacter</taxon>
    </lineage>
</organism>
<evidence type="ECO:0000313" key="3">
    <source>
        <dbReference type="Proteomes" id="UP000831775"/>
    </source>
</evidence>
<keyword evidence="3" id="KW-1185">Reference proteome</keyword>
<keyword evidence="1" id="KW-1133">Transmembrane helix</keyword>
<keyword evidence="1" id="KW-0472">Membrane</keyword>
<name>A0ABY4FVM1_9MICO</name>
<reference evidence="2 3" key="1">
    <citation type="submission" date="2022-04" db="EMBL/GenBank/DDBJ databases">
        <title>Leucobacter sp. isolated from rhizosphere of onion.</title>
        <authorList>
            <person name="Won M."/>
            <person name="Lee C.-M."/>
            <person name="Woen H.-Y."/>
            <person name="Kwon S.-W."/>
        </authorList>
    </citation>
    <scope>NUCLEOTIDE SEQUENCE [LARGE SCALE GENOMIC DNA]</scope>
    <source>
        <strain evidence="2 3">H25R-14</strain>
    </source>
</reference>
<protein>
    <submittedName>
        <fullName evidence="2">Uncharacterized protein</fullName>
    </submittedName>
</protein>
<keyword evidence="1" id="KW-0812">Transmembrane</keyword>
<evidence type="ECO:0000313" key="2">
    <source>
        <dbReference type="EMBL" id="UOQ60349.1"/>
    </source>
</evidence>
<feature type="transmembrane region" description="Helical" evidence="1">
    <location>
        <begin position="21"/>
        <end position="41"/>
    </location>
</feature>
<sequence length="86" mass="9437">MKEIYEKKAAEAAKMARMNRGFGWFYLVMTVANVGAAVGQIVFGNPPINLIVAAVTAAMWLMNKRTVSGYEQSARDYRSAANASIF</sequence>
<evidence type="ECO:0000256" key="1">
    <source>
        <dbReference type="SAM" id="Phobius"/>
    </source>
</evidence>
<gene>
    <name evidence="2" type="ORF">MUN76_15165</name>
</gene>
<dbReference type="Proteomes" id="UP000831775">
    <property type="component" value="Chromosome"/>
</dbReference>
<dbReference type="EMBL" id="CP095043">
    <property type="protein sequence ID" value="UOQ60349.1"/>
    <property type="molecule type" value="Genomic_DNA"/>
</dbReference>